<feature type="transmembrane region" description="Helical" evidence="15">
    <location>
        <begin position="179"/>
        <end position="201"/>
    </location>
</feature>
<keyword evidence="4 15" id="KW-1003">Cell membrane</keyword>
<dbReference type="PROSITE" id="PS50846">
    <property type="entry name" value="HMA_2"/>
    <property type="match status" value="1"/>
</dbReference>
<dbReference type="Pfam" id="PF00702">
    <property type="entry name" value="Hydrolase"/>
    <property type="match status" value="1"/>
</dbReference>
<feature type="transmembrane region" description="Helical" evidence="15">
    <location>
        <begin position="246"/>
        <end position="269"/>
    </location>
</feature>
<organism evidence="17 18">
    <name type="scientific">Isoalcanivorax beigongshangi</name>
    <dbReference type="NCBI Taxonomy" id="3238810"/>
    <lineage>
        <taxon>Bacteria</taxon>
        <taxon>Pseudomonadati</taxon>
        <taxon>Pseudomonadota</taxon>
        <taxon>Gammaproteobacteria</taxon>
        <taxon>Oceanospirillales</taxon>
        <taxon>Alcanivoracaceae</taxon>
        <taxon>Isoalcanivorax</taxon>
    </lineage>
</organism>
<dbReference type="InterPro" id="IPR021993">
    <property type="entry name" value="ATPase-cat-bd"/>
</dbReference>
<protein>
    <submittedName>
        <fullName evidence="17">Heavy metal translocating P-type ATPase</fullName>
    </submittedName>
</protein>
<keyword evidence="6 15" id="KW-0812">Transmembrane</keyword>
<dbReference type="Gene3D" id="3.40.50.1000">
    <property type="entry name" value="HAD superfamily/HAD-like"/>
    <property type="match status" value="1"/>
</dbReference>
<reference evidence="17 18" key="1">
    <citation type="submission" date="2024-07" db="EMBL/GenBank/DDBJ databases">
        <authorList>
            <person name="Ren Q."/>
        </authorList>
    </citation>
    <scope>NUCLEOTIDE SEQUENCE [LARGE SCALE GENOMIC DNA]</scope>
    <source>
        <strain evidence="17 18">REN37</strain>
    </source>
</reference>
<evidence type="ECO:0000256" key="9">
    <source>
        <dbReference type="ARBA" id="ARBA00022840"/>
    </source>
</evidence>
<evidence type="ECO:0000256" key="14">
    <source>
        <dbReference type="ARBA" id="ARBA00023136"/>
    </source>
</evidence>
<dbReference type="Gene3D" id="3.40.1110.10">
    <property type="entry name" value="Calcium-transporting ATPase, cytoplasmic domain N"/>
    <property type="match status" value="1"/>
</dbReference>
<evidence type="ECO:0000313" key="18">
    <source>
        <dbReference type="Proteomes" id="UP001562065"/>
    </source>
</evidence>
<feature type="transmembrane region" description="Helical" evidence="15">
    <location>
        <begin position="275"/>
        <end position="292"/>
    </location>
</feature>
<dbReference type="SUPFAM" id="SSF56784">
    <property type="entry name" value="HAD-like"/>
    <property type="match status" value="1"/>
</dbReference>
<keyword evidence="12 15" id="KW-1133">Transmembrane helix</keyword>
<evidence type="ECO:0000256" key="11">
    <source>
        <dbReference type="ARBA" id="ARBA00022967"/>
    </source>
</evidence>
<keyword evidence="3" id="KW-0813">Transport</keyword>
<dbReference type="SUPFAM" id="SSF55008">
    <property type="entry name" value="HMA, heavy metal-associated domain"/>
    <property type="match status" value="1"/>
</dbReference>
<evidence type="ECO:0000256" key="4">
    <source>
        <dbReference type="ARBA" id="ARBA00022475"/>
    </source>
</evidence>
<dbReference type="PANTHER" id="PTHR43520:SF5">
    <property type="entry name" value="CATION-TRANSPORTING P-TYPE ATPASE-RELATED"/>
    <property type="match status" value="1"/>
</dbReference>
<sequence>MSAAAACWHCGLPAPDNSYLAHTPDGDRPTCCSGCAAAVEMVHQLGFSDYYRLRSRTAPVADKKQAEHVLALFAMPALLDPYLSPGRDNPALRRLRLQLGDIHCAACCWLIEKVVLDLPGIHLAQVNLATMQLTLEYDPALPGVAEEAVTRVLELGYDVALPGDPQRDQRLAQENRRMLGRLILAGIGAMQAMMYGAFLYLDIFDGDAVFQDVFRLTSMVISTPVVFYAGWPFFQGAFRGLRHRHLTMDVPIALALALAWFGSVANIAWGGTHSYFESASMFVFFLLISRTIELKQQHRIQRAWQRLQDTLPRIVRRLEGGNSAWVSAREIQPGDILLMTQGETVPVDVTVLEGEAEVSEAALTGESVPVHVATGQLVQAGAKLLEGHFNARAEGTVDNSLVAQIAEQVSQASDERLEIVRDWQKVAPVFILFTLILAAATLAIHWSSGPGTAFSYMLALLVVTCPCALALAVPMAMSATLSTALREGLLIASPRQLLAIPRLRGVMFDKTGTLTQGSFHITEVEDLGDAISLNERLRLVAALERDHPHPLARAFDGQDTATDVTELRMARHGASGTWRDARWTITGAPQHARPGTTCLELSRDGSPSLRLWLADELRPEAAQVIQQLRRHRLQVRLASGDAKPAVESVATQLHLDGHRGEMTPQQKAHWLTQLEQLEGPQMMIGDGINDAPALLAASVAVAPGNATSLARRAAGIYLLGDSLRQLPSLPDLSRRCRHTVYQNLAWTALYNIVAIPLAMGGYIAPWAAAIGMASSSLIVTLNANRINKWKASSS</sequence>
<dbReference type="InterPro" id="IPR023214">
    <property type="entry name" value="HAD_sf"/>
</dbReference>
<evidence type="ECO:0000256" key="2">
    <source>
        <dbReference type="ARBA" id="ARBA00006024"/>
    </source>
</evidence>
<evidence type="ECO:0000256" key="1">
    <source>
        <dbReference type="ARBA" id="ARBA00004651"/>
    </source>
</evidence>
<dbReference type="PANTHER" id="PTHR43520">
    <property type="entry name" value="ATP7, ISOFORM B"/>
    <property type="match status" value="1"/>
</dbReference>
<dbReference type="NCBIfam" id="TIGR01525">
    <property type="entry name" value="ATPase-IB_hvy"/>
    <property type="match status" value="1"/>
</dbReference>
<dbReference type="NCBIfam" id="TIGR01512">
    <property type="entry name" value="ATPase-IB2_Cd"/>
    <property type="match status" value="1"/>
</dbReference>
<dbReference type="InterPro" id="IPR023298">
    <property type="entry name" value="ATPase_P-typ_TM_dom_sf"/>
</dbReference>
<comment type="subcellular location">
    <subcellularLocation>
        <location evidence="1">Cell membrane</location>
        <topology evidence="1">Multi-pass membrane protein</topology>
    </subcellularLocation>
</comment>
<evidence type="ECO:0000259" key="16">
    <source>
        <dbReference type="PROSITE" id="PS50846"/>
    </source>
</evidence>
<dbReference type="Proteomes" id="UP001562065">
    <property type="component" value="Unassembled WGS sequence"/>
</dbReference>
<dbReference type="NCBIfam" id="TIGR01511">
    <property type="entry name" value="ATPase-IB1_Cu"/>
    <property type="match status" value="1"/>
</dbReference>
<dbReference type="RefSeq" id="WP_369456315.1">
    <property type="nucleotide sequence ID" value="NZ_JBGCUO010000002.1"/>
</dbReference>
<evidence type="ECO:0000256" key="6">
    <source>
        <dbReference type="ARBA" id="ARBA00022692"/>
    </source>
</evidence>
<dbReference type="PROSITE" id="PS01047">
    <property type="entry name" value="HMA_1"/>
    <property type="match status" value="1"/>
</dbReference>
<dbReference type="Gene3D" id="2.70.150.10">
    <property type="entry name" value="Calcium-transporting ATPase, cytoplasmic transduction domain A"/>
    <property type="match status" value="1"/>
</dbReference>
<accession>A0ABV4AKH2</accession>
<dbReference type="PROSITE" id="PS00154">
    <property type="entry name" value="ATPASE_E1_E2"/>
    <property type="match status" value="1"/>
</dbReference>
<keyword evidence="14 15" id="KW-0472">Membrane</keyword>
<keyword evidence="11" id="KW-1278">Translocase</keyword>
<feature type="domain" description="HMA" evidence="16">
    <location>
        <begin position="93"/>
        <end position="160"/>
    </location>
</feature>
<dbReference type="CDD" id="cd00371">
    <property type="entry name" value="HMA"/>
    <property type="match status" value="1"/>
</dbReference>
<evidence type="ECO:0000256" key="10">
    <source>
        <dbReference type="ARBA" id="ARBA00022842"/>
    </source>
</evidence>
<evidence type="ECO:0000256" key="5">
    <source>
        <dbReference type="ARBA" id="ARBA00022553"/>
    </source>
</evidence>
<evidence type="ECO:0000256" key="7">
    <source>
        <dbReference type="ARBA" id="ARBA00022723"/>
    </source>
</evidence>
<dbReference type="InterPro" id="IPR018303">
    <property type="entry name" value="ATPase_P-typ_P_site"/>
</dbReference>
<feature type="transmembrane region" description="Helical" evidence="15">
    <location>
        <begin position="213"/>
        <end position="234"/>
    </location>
</feature>
<dbReference type="PRINTS" id="PR00942">
    <property type="entry name" value="CUATPASEI"/>
</dbReference>
<dbReference type="InterPro" id="IPR017969">
    <property type="entry name" value="Heavy-metal-associated_CS"/>
</dbReference>
<dbReference type="InterPro" id="IPR036412">
    <property type="entry name" value="HAD-like_sf"/>
</dbReference>
<evidence type="ECO:0000256" key="15">
    <source>
        <dbReference type="RuleBase" id="RU362081"/>
    </source>
</evidence>
<dbReference type="Gene3D" id="3.30.70.100">
    <property type="match status" value="1"/>
</dbReference>
<comment type="similarity">
    <text evidence="2 15">Belongs to the cation transport ATPase (P-type) (TC 3.A.3) family. Type IB subfamily.</text>
</comment>
<dbReference type="InterPro" id="IPR059000">
    <property type="entry name" value="ATPase_P-type_domA"/>
</dbReference>
<evidence type="ECO:0000256" key="8">
    <source>
        <dbReference type="ARBA" id="ARBA00022741"/>
    </source>
</evidence>
<keyword evidence="8 15" id="KW-0547">Nucleotide-binding</keyword>
<evidence type="ECO:0000256" key="12">
    <source>
        <dbReference type="ARBA" id="ARBA00022989"/>
    </source>
</evidence>
<dbReference type="InterPro" id="IPR036163">
    <property type="entry name" value="HMA_dom_sf"/>
</dbReference>
<keyword evidence="5" id="KW-0597">Phosphoprotein</keyword>
<evidence type="ECO:0000313" key="17">
    <source>
        <dbReference type="EMBL" id="MEY1663048.1"/>
    </source>
</evidence>
<gene>
    <name evidence="17" type="ORF">AB5I84_12875</name>
</gene>
<keyword evidence="13" id="KW-0406">Ion transport</keyword>
<dbReference type="InterPro" id="IPR027256">
    <property type="entry name" value="P-typ_ATPase_IB"/>
</dbReference>
<dbReference type="SUPFAM" id="SSF81660">
    <property type="entry name" value="Metal cation-transporting ATPase, ATP-binding domain N"/>
    <property type="match status" value="1"/>
</dbReference>
<name>A0ABV4AKH2_9GAMM</name>
<comment type="caution">
    <text evidence="17">The sequence shown here is derived from an EMBL/GenBank/DDBJ whole genome shotgun (WGS) entry which is preliminary data.</text>
</comment>
<dbReference type="InterPro" id="IPR008250">
    <property type="entry name" value="ATPase_P-typ_transduc_dom_A_sf"/>
</dbReference>
<dbReference type="Pfam" id="PF00122">
    <property type="entry name" value="E1-E2_ATPase"/>
    <property type="match status" value="1"/>
</dbReference>
<keyword evidence="7 15" id="KW-0479">Metal-binding</keyword>
<keyword evidence="18" id="KW-1185">Reference proteome</keyword>
<evidence type="ECO:0000256" key="13">
    <source>
        <dbReference type="ARBA" id="ARBA00023065"/>
    </source>
</evidence>
<evidence type="ECO:0000256" key="3">
    <source>
        <dbReference type="ARBA" id="ARBA00022448"/>
    </source>
</evidence>
<dbReference type="SUPFAM" id="SSF81665">
    <property type="entry name" value="Calcium ATPase, transmembrane domain M"/>
    <property type="match status" value="1"/>
</dbReference>
<dbReference type="InterPro" id="IPR006121">
    <property type="entry name" value="HMA_dom"/>
</dbReference>
<dbReference type="Pfam" id="PF12156">
    <property type="entry name" value="ATPase-cat_bd"/>
    <property type="match status" value="1"/>
</dbReference>
<feature type="transmembrane region" description="Helical" evidence="15">
    <location>
        <begin position="453"/>
        <end position="476"/>
    </location>
</feature>
<feature type="transmembrane region" description="Helical" evidence="15">
    <location>
        <begin position="740"/>
        <end position="757"/>
    </location>
</feature>
<dbReference type="InterPro" id="IPR023299">
    <property type="entry name" value="ATPase_P-typ_cyto_dom_N"/>
</dbReference>
<dbReference type="InterPro" id="IPR001757">
    <property type="entry name" value="P_typ_ATPase"/>
</dbReference>
<keyword evidence="10" id="KW-0460">Magnesium</keyword>
<dbReference type="PRINTS" id="PR00119">
    <property type="entry name" value="CATATPASE"/>
</dbReference>
<dbReference type="EMBL" id="JBGCUO010000002">
    <property type="protein sequence ID" value="MEY1663048.1"/>
    <property type="molecule type" value="Genomic_DNA"/>
</dbReference>
<keyword evidence="9 15" id="KW-0067">ATP-binding</keyword>
<dbReference type="NCBIfam" id="TIGR01494">
    <property type="entry name" value="ATPase_P-type"/>
    <property type="match status" value="1"/>
</dbReference>
<dbReference type="Pfam" id="PF00403">
    <property type="entry name" value="HMA"/>
    <property type="match status" value="1"/>
</dbReference>
<feature type="transmembrane region" description="Helical" evidence="15">
    <location>
        <begin position="426"/>
        <end position="447"/>
    </location>
</feature>
<dbReference type="SUPFAM" id="SSF81653">
    <property type="entry name" value="Calcium ATPase, transduction domain A"/>
    <property type="match status" value="1"/>
</dbReference>
<proteinExistence type="inferred from homology"/>